<evidence type="ECO:0000313" key="2">
    <source>
        <dbReference type="EMBL" id="TFW23270.1"/>
    </source>
</evidence>
<dbReference type="RefSeq" id="WP_135201685.1">
    <property type="nucleotide sequence ID" value="NZ_SPVG01000109.1"/>
</dbReference>
<evidence type="ECO:0000313" key="3">
    <source>
        <dbReference type="Proteomes" id="UP000297729"/>
    </source>
</evidence>
<comment type="caution">
    <text evidence="2">The sequence shown here is derived from an EMBL/GenBank/DDBJ whole genome shotgun (WGS) entry which is preliminary data.</text>
</comment>
<dbReference type="PANTHER" id="PTHR43745">
    <property type="entry name" value="NITROREDUCTASE MJ1384-RELATED"/>
    <property type="match status" value="1"/>
</dbReference>
<reference evidence="2 3" key="1">
    <citation type="submission" date="2019-03" db="EMBL/GenBank/DDBJ databases">
        <title>Draft Genome Sequence of Duganella callidus sp. nov., a Novel Duganella Species Isolated from Cultivated Soil.</title>
        <authorList>
            <person name="Raths R."/>
            <person name="Peta V."/>
            <person name="Bucking H."/>
        </authorList>
    </citation>
    <scope>NUCLEOTIDE SEQUENCE [LARGE SCALE GENOMIC DNA]</scope>
    <source>
        <strain evidence="2 3">DN04</strain>
    </source>
</reference>
<protein>
    <submittedName>
        <fullName evidence="2">Putative peptide maturation dehydrogenase</fullName>
    </submittedName>
</protein>
<dbReference type="GO" id="GO:0016491">
    <property type="term" value="F:oxidoreductase activity"/>
    <property type="evidence" value="ECO:0007669"/>
    <property type="project" value="InterPro"/>
</dbReference>
<gene>
    <name evidence="2" type="ORF">E4L98_11405</name>
</gene>
<dbReference type="InterPro" id="IPR030965">
    <property type="entry name" value="SagB-rel_DH_2"/>
</dbReference>
<evidence type="ECO:0000259" key="1">
    <source>
        <dbReference type="Pfam" id="PF00881"/>
    </source>
</evidence>
<dbReference type="InterPro" id="IPR000415">
    <property type="entry name" value="Nitroreductase-like"/>
</dbReference>
<dbReference type="PANTHER" id="PTHR43745:SF2">
    <property type="entry name" value="NITROREDUCTASE MJ1384-RELATED"/>
    <property type="match status" value="1"/>
</dbReference>
<feature type="domain" description="Nitroreductase" evidence="1">
    <location>
        <begin position="179"/>
        <end position="367"/>
    </location>
</feature>
<dbReference type="NCBIfam" id="TIGR03605">
    <property type="entry name" value="antibiot_sagB"/>
    <property type="match status" value="1"/>
</dbReference>
<dbReference type="InterPro" id="IPR029479">
    <property type="entry name" value="Nitroreductase"/>
</dbReference>
<dbReference type="OrthoDB" id="9802775at2"/>
<accession>A0A4Y9SH88</accession>
<organism evidence="2 3">
    <name type="scientific">Duganella callida</name>
    <dbReference type="NCBI Taxonomy" id="2561932"/>
    <lineage>
        <taxon>Bacteria</taxon>
        <taxon>Pseudomonadati</taxon>
        <taxon>Pseudomonadota</taxon>
        <taxon>Betaproteobacteria</taxon>
        <taxon>Burkholderiales</taxon>
        <taxon>Oxalobacteraceae</taxon>
        <taxon>Telluria group</taxon>
        <taxon>Duganella</taxon>
    </lineage>
</organism>
<dbReference type="NCBIfam" id="TIGR04511">
    <property type="entry name" value="SagB_rel_DH_2"/>
    <property type="match status" value="1"/>
</dbReference>
<dbReference type="InterPro" id="IPR020051">
    <property type="entry name" value="SagB-type_dehydrogenase"/>
</dbReference>
<dbReference type="Pfam" id="PF00881">
    <property type="entry name" value="Nitroreductase"/>
    <property type="match status" value="1"/>
</dbReference>
<dbReference type="SUPFAM" id="SSF55469">
    <property type="entry name" value="FMN-dependent nitroreductase-like"/>
    <property type="match status" value="1"/>
</dbReference>
<proteinExistence type="predicted"/>
<dbReference type="EMBL" id="SPVG01000109">
    <property type="protein sequence ID" value="TFW23270.1"/>
    <property type="molecule type" value="Genomic_DNA"/>
</dbReference>
<name>A0A4Y9SH88_9BURK</name>
<sequence length="388" mass="42400">MKIRRCAVLYVESREDLAIDWQAILSGRNALAGATRWVALAPHLDRELDVGADDLPALGGISQSVWRARAELERRYGADSIERLLEQGLLIADTPEYASARERDDTLRAIHWRPLSALAHTFGRWREVSAVVTTEGESFQEMLNSFGEPPPPTLELNEEGALKLPAAVRGPLDETLFLRYTGRNYDTAASLPLAVAARLLQRTFGAQELRQIGPHASVLKKTSPSGGALHPVEAFVLAQRVDGVEPGLYHYHPIAHELRPVRTMPQDEAAALAASMLGDQAWLAGAAMQVILVGRTERSFWKYRNHQKAYRALALDAGHLSQTFYLLAAEAGLPAFITAAINDADIEQQLGLDHLKHAVIAMCGCGKAAAGTRHMVELRYGETDAGPA</sequence>
<dbReference type="Proteomes" id="UP000297729">
    <property type="component" value="Unassembled WGS sequence"/>
</dbReference>
<dbReference type="CDD" id="cd02142">
    <property type="entry name" value="McbC_SagB-like_oxidoreductase"/>
    <property type="match status" value="1"/>
</dbReference>
<dbReference type="Gene3D" id="3.40.109.10">
    <property type="entry name" value="NADH Oxidase"/>
    <property type="match status" value="1"/>
</dbReference>
<keyword evidence="3" id="KW-1185">Reference proteome</keyword>
<dbReference type="InterPro" id="IPR052544">
    <property type="entry name" value="Bacteriocin_Proc_Enz"/>
</dbReference>
<dbReference type="AlphaFoldDB" id="A0A4Y9SH88"/>